<dbReference type="Pfam" id="PF10317">
    <property type="entry name" value="7TM_GPCR_Srd"/>
    <property type="match status" value="1"/>
</dbReference>
<name>A0AAV5VES2_9BILA</name>
<feature type="transmembrane region" description="Helical" evidence="6">
    <location>
        <begin position="94"/>
        <end position="113"/>
    </location>
</feature>
<reference evidence="7" key="1">
    <citation type="submission" date="2023-10" db="EMBL/GenBank/DDBJ databases">
        <title>Genome assembly of Pristionchus species.</title>
        <authorList>
            <person name="Yoshida K."/>
            <person name="Sommer R.J."/>
        </authorList>
    </citation>
    <scope>NUCLEOTIDE SEQUENCE</scope>
    <source>
        <strain evidence="7">RS5133</strain>
    </source>
</reference>
<comment type="similarity">
    <text evidence="2">Belongs to the nematode receptor-like protein srd family.</text>
</comment>
<evidence type="ECO:0000256" key="6">
    <source>
        <dbReference type="SAM" id="Phobius"/>
    </source>
</evidence>
<keyword evidence="8" id="KW-1185">Reference proteome</keyword>
<evidence type="ECO:0000256" key="5">
    <source>
        <dbReference type="ARBA" id="ARBA00023136"/>
    </source>
</evidence>
<sequence>TWRCFQKYSVLIFWGSINDLMSICADAMSRERLTFRMPTVIFIPNGPCTHISIDFCNICNSLIAMANIQSLFIQCISFWYRYRVLHKPTPNMTILNAIVLVSAIPNIAHMLLYTKTKDYDPALLSAVRAIYPQTNWTGMYLFGFSNILEPRNSIIFGYFFVAVPSLFIFLLIMRNRVSEKRS</sequence>
<dbReference type="GO" id="GO:0016020">
    <property type="term" value="C:membrane"/>
    <property type="evidence" value="ECO:0007669"/>
    <property type="project" value="UniProtKB-SubCell"/>
</dbReference>
<dbReference type="InterPro" id="IPR050920">
    <property type="entry name" value="Nematode_rcpt-like_delta"/>
</dbReference>
<organism evidence="7 8">
    <name type="scientific">Pristionchus fissidentatus</name>
    <dbReference type="NCBI Taxonomy" id="1538716"/>
    <lineage>
        <taxon>Eukaryota</taxon>
        <taxon>Metazoa</taxon>
        <taxon>Ecdysozoa</taxon>
        <taxon>Nematoda</taxon>
        <taxon>Chromadorea</taxon>
        <taxon>Rhabditida</taxon>
        <taxon>Rhabditina</taxon>
        <taxon>Diplogasteromorpha</taxon>
        <taxon>Diplogasteroidea</taxon>
        <taxon>Neodiplogasteridae</taxon>
        <taxon>Pristionchus</taxon>
    </lineage>
</organism>
<keyword evidence="5 6" id="KW-0472">Membrane</keyword>
<accession>A0AAV5VES2</accession>
<protein>
    <recommendedName>
        <fullName evidence="9">G protein-coupled receptor</fullName>
    </recommendedName>
</protein>
<feature type="non-terminal residue" evidence="7">
    <location>
        <position position="1"/>
    </location>
</feature>
<comment type="caution">
    <text evidence="7">The sequence shown here is derived from an EMBL/GenBank/DDBJ whole genome shotgun (WGS) entry which is preliminary data.</text>
</comment>
<evidence type="ECO:0000256" key="4">
    <source>
        <dbReference type="ARBA" id="ARBA00022989"/>
    </source>
</evidence>
<dbReference type="Proteomes" id="UP001432322">
    <property type="component" value="Unassembled WGS sequence"/>
</dbReference>
<evidence type="ECO:0008006" key="9">
    <source>
        <dbReference type="Google" id="ProtNLM"/>
    </source>
</evidence>
<evidence type="ECO:0000313" key="7">
    <source>
        <dbReference type="EMBL" id="GMT17237.1"/>
    </source>
</evidence>
<keyword evidence="3 6" id="KW-0812">Transmembrane</keyword>
<dbReference type="InterPro" id="IPR019421">
    <property type="entry name" value="7TM_GPCR_serpentine_rcpt_Srd"/>
</dbReference>
<evidence type="ECO:0000256" key="3">
    <source>
        <dbReference type="ARBA" id="ARBA00022692"/>
    </source>
</evidence>
<proteinExistence type="inferred from homology"/>
<gene>
    <name evidence="7" type="ORF">PFISCL1PPCAC_8534</name>
</gene>
<evidence type="ECO:0000256" key="1">
    <source>
        <dbReference type="ARBA" id="ARBA00004141"/>
    </source>
</evidence>
<dbReference type="PANTHER" id="PTHR22945">
    <property type="entry name" value="SERPENTINE RECEPTOR, CLASS D DELTA"/>
    <property type="match status" value="1"/>
</dbReference>
<dbReference type="AlphaFoldDB" id="A0AAV5VES2"/>
<comment type="subcellular location">
    <subcellularLocation>
        <location evidence="1">Membrane</location>
        <topology evidence="1">Multi-pass membrane protein</topology>
    </subcellularLocation>
</comment>
<dbReference type="EMBL" id="BTSY01000003">
    <property type="protein sequence ID" value="GMT17237.1"/>
    <property type="molecule type" value="Genomic_DNA"/>
</dbReference>
<feature type="transmembrane region" description="Helical" evidence="6">
    <location>
        <begin position="154"/>
        <end position="173"/>
    </location>
</feature>
<keyword evidence="4 6" id="KW-1133">Transmembrane helix</keyword>
<evidence type="ECO:0000256" key="2">
    <source>
        <dbReference type="ARBA" id="ARBA00009166"/>
    </source>
</evidence>
<evidence type="ECO:0000313" key="8">
    <source>
        <dbReference type="Proteomes" id="UP001432322"/>
    </source>
</evidence>
<dbReference type="PANTHER" id="PTHR22945:SF40">
    <property type="entry name" value="SERPENTINE RECEPTOR, CLASS D (DELTA)-RELATED"/>
    <property type="match status" value="1"/>
</dbReference>